<dbReference type="OrthoDB" id="2665200at2"/>
<dbReference type="Proteomes" id="UP000245634">
    <property type="component" value="Unassembled WGS sequence"/>
</dbReference>
<protein>
    <submittedName>
        <fullName evidence="2">GIY-YIG catalytic domain-containing protein</fullName>
    </submittedName>
</protein>
<dbReference type="SUPFAM" id="SSF82771">
    <property type="entry name" value="GIY-YIG endonuclease"/>
    <property type="match status" value="1"/>
</dbReference>
<dbReference type="RefSeq" id="WP_109691192.1">
    <property type="nucleotide sequence ID" value="NZ_QGGL01000024.1"/>
</dbReference>
<name>A0A316DQ84_9BACL</name>
<organism evidence="2 3">
    <name type="scientific">Tumebacillus permanentifrigoris</name>
    <dbReference type="NCBI Taxonomy" id="378543"/>
    <lineage>
        <taxon>Bacteria</taxon>
        <taxon>Bacillati</taxon>
        <taxon>Bacillota</taxon>
        <taxon>Bacilli</taxon>
        <taxon>Bacillales</taxon>
        <taxon>Alicyclobacillaceae</taxon>
        <taxon>Tumebacillus</taxon>
    </lineage>
</organism>
<dbReference type="InterPro" id="IPR035901">
    <property type="entry name" value="GIY-YIG_endonuc_sf"/>
</dbReference>
<dbReference type="Gene3D" id="3.40.1440.10">
    <property type="entry name" value="GIY-YIG endonuclease"/>
    <property type="match status" value="1"/>
</dbReference>
<accession>A0A316DQ84</accession>
<comment type="caution">
    <text evidence="2">The sequence shown here is derived from an EMBL/GenBank/DDBJ whole genome shotgun (WGS) entry which is preliminary data.</text>
</comment>
<gene>
    <name evidence="2" type="ORF">C7459_12478</name>
</gene>
<evidence type="ECO:0000259" key="1">
    <source>
        <dbReference type="PROSITE" id="PS50164"/>
    </source>
</evidence>
<evidence type="ECO:0000313" key="2">
    <source>
        <dbReference type="EMBL" id="PWK05326.1"/>
    </source>
</evidence>
<feature type="domain" description="GIY-YIG" evidence="1">
    <location>
        <begin position="158"/>
        <end position="245"/>
    </location>
</feature>
<sequence length="274" mass="32355">MNYYWVRVFDYSNERDQHDKGTMLDEFYLKGDDLSRDAAKQAVRDRYGGQAATEIKFAKPRKSDGLYAVVMDSEKFFYDRFYLEIDTHCFWCHKPIKGKAAEFPHSYGGDVEKHIYDLDDPETVYFCTYGDRRAYERVVRNSVEGEYQEKQAGQGGEVCGYIYLIYNRAENKYYIGQAKHMPFFRWQEHVKDGAKGEISDMSFSVLTEVRRDRRLTDEGNQKYLNSIEAWWIKKYQHEGHDVFNIAKPHITIDSLRQRFNDMIAKRPEQAALAL</sequence>
<proteinExistence type="predicted"/>
<reference evidence="2 3" key="1">
    <citation type="submission" date="2018-05" db="EMBL/GenBank/DDBJ databases">
        <title>Genomic Encyclopedia of Type Strains, Phase IV (KMG-IV): sequencing the most valuable type-strain genomes for metagenomic binning, comparative biology and taxonomic classification.</title>
        <authorList>
            <person name="Goeker M."/>
        </authorList>
    </citation>
    <scope>NUCLEOTIDE SEQUENCE [LARGE SCALE GENOMIC DNA]</scope>
    <source>
        <strain evidence="2 3">DSM 18773</strain>
    </source>
</reference>
<dbReference type="EMBL" id="QGGL01000024">
    <property type="protein sequence ID" value="PWK05326.1"/>
    <property type="molecule type" value="Genomic_DNA"/>
</dbReference>
<dbReference type="PROSITE" id="PS50164">
    <property type="entry name" value="GIY_YIG"/>
    <property type="match status" value="1"/>
</dbReference>
<dbReference type="InterPro" id="IPR000305">
    <property type="entry name" value="GIY-YIG_endonuc"/>
</dbReference>
<keyword evidence="3" id="KW-1185">Reference proteome</keyword>
<evidence type="ECO:0000313" key="3">
    <source>
        <dbReference type="Proteomes" id="UP000245634"/>
    </source>
</evidence>
<dbReference type="AlphaFoldDB" id="A0A316DQ84"/>